<keyword evidence="3" id="KW-0804">Transcription</keyword>
<proteinExistence type="predicted"/>
<keyword evidence="4" id="KW-0539">Nucleus</keyword>
<dbReference type="SMART" id="SM00993">
    <property type="entry name" value="YL1_C"/>
    <property type="match status" value="1"/>
</dbReference>
<dbReference type="STRING" id="1658172.A0A1B7NNR4"/>
<dbReference type="GO" id="GO:0006338">
    <property type="term" value="P:chromatin remodeling"/>
    <property type="evidence" value="ECO:0007669"/>
    <property type="project" value="InterPro"/>
</dbReference>
<feature type="domain" description="Vps72/YL1 C-terminal" evidence="6">
    <location>
        <begin position="175"/>
        <end position="204"/>
    </location>
</feature>
<sequence length="226" mass="23836">MPPPPSAADDSHQKLLDQLDMARTPRPFRNPHWKPSARRNKNVKQILSETSRKEASMLASQNNSGASTPFAAASSTTVAATPVTVVENGNGNGGDGTPRSISLPTAANAGVGAASRPPNIAQAAQSLSTLVLEKNFRSLAQVGNGMGMMGNGMGPAVTYTNIESAPSLHPSSQKRYCDITGLPAPYTDPKTRLRYHDKEVFAVVRSLGQGVAESYLEVRGANVVLK</sequence>
<dbReference type="OrthoDB" id="49520at2759"/>
<feature type="region of interest" description="Disordered" evidence="5">
    <location>
        <begin position="1"/>
        <end position="70"/>
    </location>
</feature>
<evidence type="ECO:0000256" key="4">
    <source>
        <dbReference type="ARBA" id="ARBA00023242"/>
    </source>
</evidence>
<organism evidence="7 8">
    <name type="scientific">Emergomyces africanus</name>
    <dbReference type="NCBI Taxonomy" id="1955775"/>
    <lineage>
        <taxon>Eukaryota</taxon>
        <taxon>Fungi</taxon>
        <taxon>Dikarya</taxon>
        <taxon>Ascomycota</taxon>
        <taxon>Pezizomycotina</taxon>
        <taxon>Eurotiomycetes</taxon>
        <taxon>Eurotiomycetidae</taxon>
        <taxon>Onygenales</taxon>
        <taxon>Ajellomycetaceae</taxon>
        <taxon>Emergomyces</taxon>
    </lineage>
</organism>
<keyword evidence="2" id="KW-0805">Transcription regulation</keyword>
<dbReference type="EMBL" id="LGUA01001645">
    <property type="protein sequence ID" value="OAX78250.1"/>
    <property type="molecule type" value="Genomic_DNA"/>
</dbReference>
<dbReference type="InterPro" id="IPR029525">
    <property type="entry name" value="INO80C/Ies6"/>
</dbReference>
<evidence type="ECO:0000313" key="8">
    <source>
        <dbReference type="Proteomes" id="UP000091918"/>
    </source>
</evidence>
<dbReference type="PANTHER" id="PTHR31200">
    <property type="entry name" value="INO80 COMPLEX SUBUNIT C"/>
    <property type="match status" value="1"/>
</dbReference>
<protein>
    <recommendedName>
        <fullName evidence="6">Vps72/YL1 C-terminal domain-containing protein</fullName>
    </recommendedName>
</protein>
<reference evidence="7 8" key="1">
    <citation type="submission" date="2015-07" db="EMBL/GenBank/DDBJ databases">
        <title>Emmonsia species relationships and genome sequence.</title>
        <authorList>
            <person name="Cuomo C.A."/>
            <person name="Schwartz I.S."/>
            <person name="Kenyon C."/>
            <person name="de Hoog G.S."/>
            <person name="Govender N.P."/>
            <person name="Botha A."/>
            <person name="Moreno L."/>
            <person name="de Vries M."/>
            <person name="Munoz J.F."/>
            <person name="Stielow J.B."/>
        </authorList>
    </citation>
    <scope>NUCLEOTIDE SEQUENCE [LARGE SCALE GENOMIC DNA]</scope>
    <source>
        <strain evidence="7 8">CBS 136260</strain>
    </source>
</reference>
<dbReference type="AlphaFoldDB" id="A0A1B7NNR4"/>
<evidence type="ECO:0000256" key="5">
    <source>
        <dbReference type="SAM" id="MobiDB-lite"/>
    </source>
</evidence>
<dbReference type="Pfam" id="PF08265">
    <property type="entry name" value="YL1_C"/>
    <property type="match status" value="1"/>
</dbReference>
<feature type="region of interest" description="Disordered" evidence="5">
    <location>
        <begin position="85"/>
        <end position="104"/>
    </location>
</feature>
<gene>
    <name evidence="7" type="ORF">ACJ72_07447</name>
</gene>
<dbReference type="GO" id="GO:0031011">
    <property type="term" value="C:Ino80 complex"/>
    <property type="evidence" value="ECO:0007669"/>
    <property type="project" value="InterPro"/>
</dbReference>
<dbReference type="InterPro" id="IPR013272">
    <property type="entry name" value="Vps72/YL1_C"/>
</dbReference>
<name>A0A1B7NNR4_9EURO</name>
<evidence type="ECO:0000313" key="7">
    <source>
        <dbReference type="EMBL" id="OAX78250.1"/>
    </source>
</evidence>
<keyword evidence="8" id="KW-1185">Reference proteome</keyword>
<accession>A0A1B7NNR4</accession>
<evidence type="ECO:0000259" key="6">
    <source>
        <dbReference type="SMART" id="SM00993"/>
    </source>
</evidence>
<evidence type="ECO:0000256" key="3">
    <source>
        <dbReference type="ARBA" id="ARBA00023163"/>
    </source>
</evidence>
<evidence type="ECO:0000256" key="1">
    <source>
        <dbReference type="ARBA" id="ARBA00004123"/>
    </source>
</evidence>
<dbReference type="PANTHER" id="PTHR31200:SF1">
    <property type="entry name" value="INO80 COMPLEX SUBUNIT C"/>
    <property type="match status" value="1"/>
</dbReference>
<comment type="subcellular location">
    <subcellularLocation>
        <location evidence="1">Nucleus</location>
    </subcellularLocation>
</comment>
<evidence type="ECO:0000256" key="2">
    <source>
        <dbReference type="ARBA" id="ARBA00023015"/>
    </source>
</evidence>
<dbReference type="Proteomes" id="UP000091918">
    <property type="component" value="Unassembled WGS sequence"/>
</dbReference>
<comment type="caution">
    <text evidence="7">The sequence shown here is derived from an EMBL/GenBank/DDBJ whole genome shotgun (WGS) entry which is preliminary data.</text>
</comment>
<feature type="compositionally biased region" description="Basic residues" evidence="5">
    <location>
        <begin position="29"/>
        <end position="42"/>
    </location>
</feature>